<keyword evidence="2" id="KW-0812">Transmembrane</keyword>
<sequence length="198" mass="22082">MTSKTESYNNHSIDRLPGSPSLPAKNPLAQANSLAAKLNIDAFSLLSAYIDGEATPEERRQVNQWLDNDPEVKSLYLHLLRIRQNLQQMPVPQSSASTAETVERFFWLLDQRRRRNMAKMGLGAIAALFVAALLGLVPGVPSVTQLAKSSDNNVESQQLMIALNRPIVPIPKAAVAVPMNYERQSYSNDQYNSTEQRY</sequence>
<keyword evidence="2" id="KW-0472">Membrane</keyword>
<feature type="region of interest" description="Disordered" evidence="1">
    <location>
        <begin position="1"/>
        <end position="24"/>
    </location>
</feature>
<name>A0AAU8JCG6_9CYAN</name>
<reference evidence="3" key="1">
    <citation type="submission" date="2024-07" db="EMBL/GenBank/DDBJ databases">
        <authorList>
            <person name="Kim Y.J."/>
            <person name="Jeong J.Y."/>
        </authorList>
    </citation>
    <scope>NUCLEOTIDE SEQUENCE</scope>
    <source>
        <strain evidence="3">GIHE-MW2</strain>
    </source>
</reference>
<dbReference type="RefSeq" id="WP_054470039.1">
    <property type="nucleotide sequence ID" value="NZ_CP159837.1"/>
</dbReference>
<evidence type="ECO:0000256" key="2">
    <source>
        <dbReference type="SAM" id="Phobius"/>
    </source>
</evidence>
<proteinExistence type="predicted"/>
<dbReference type="AlphaFoldDB" id="A0AAU8JCG6"/>
<feature type="compositionally biased region" description="Polar residues" evidence="1">
    <location>
        <begin position="1"/>
        <end position="11"/>
    </location>
</feature>
<evidence type="ECO:0000256" key="1">
    <source>
        <dbReference type="SAM" id="MobiDB-lite"/>
    </source>
</evidence>
<protein>
    <submittedName>
        <fullName evidence="3">Transcriptional regulator</fullName>
    </submittedName>
</protein>
<feature type="transmembrane region" description="Helical" evidence="2">
    <location>
        <begin position="120"/>
        <end position="140"/>
    </location>
</feature>
<gene>
    <name evidence="3" type="ORF">ABWT76_005181</name>
</gene>
<evidence type="ECO:0000313" key="3">
    <source>
        <dbReference type="EMBL" id="XCM36422.1"/>
    </source>
</evidence>
<keyword evidence="2" id="KW-1133">Transmembrane helix</keyword>
<accession>A0AAU8JCG6</accession>
<dbReference type="EMBL" id="CP159837">
    <property type="protein sequence ID" value="XCM36422.1"/>
    <property type="molecule type" value="Genomic_DNA"/>
</dbReference>
<organism evidence="3">
    <name type="scientific">Planktothricoides raciborskii GIHE-MW2</name>
    <dbReference type="NCBI Taxonomy" id="2792601"/>
    <lineage>
        <taxon>Bacteria</taxon>
        <taxon>Bacillati</taxon>
        <taxon>Cyanobacteriota</taxon>
        <taxon>Cyanophyceae</taxon>
        <taxon>Oscillatoriophycideae</taxon>
        <taxon>Oscillatoriales</taxon>
        <taxon>Oscillatoriaceae</taxon>
        <taxon>Planktothricoides</taxon>
    </lineage>
</organism>